<sequence length="148" mass="17076">MIPTVRKDKLPRSLAYPTGAQAITDALQSAPKLDDIELWFTRNDYGDASVDGRYISISGRYRMINHGMSAAQYLVDSEFYGPTWDILVYATPREFNARIRDALRSHGFDLIREWFAEIRSDLWLSSSHRCTLWFCPEQNLLLPVKSDN</sequence>
<gene>
    <name evidence="1" type="ORF">Poly21_52210</name>
</gene>
<accession>A0A5C6BE56</accession>
<dbReference type="EMBL" id="SJPU01000004">
    <property type="protein sequence ID" value="TWU10250.1"/>
    <property type="molecule type" value="Genomic_DNA"/>
</dbReference>
<dbReference type="OrthoDB" id="514513at2"/>
<organism evidence="1 2">
    <name type="scientific">Allorhodopirellula heiligendammensis</name>
    <dbReference type="NCBI Taxonomy" id="2714739"/>
    <lineage>
        <taxon>Bacteria</taxon>
        <taxon>Pseudomonadati</taxon>
        <taxon>Planctomycetota</taxon>
        <taxon>Planctomycetia</taxon>
        <taxon>Pirellulales</taxon>
        <taxon>Pirellulaceae</taxon>
        <taxon>Allorhodopirellula</taxon>
    </lineage>
</organism>
<protein>
    <submittedName>
        <fullName evidence="1">Uncharacterized protein</fullName>
    </submittedName>
</protein>
<proteinExistence type="predicted"/>
<keyword evidence="2" id="KW-1185">Reference proteome</keyword>
<dbReference type="RefSeq" id="WP_146409671.1">
    <property type="nucleotide sequence ID" value="NZ_SJPU01000004.1"/>
</dbReference>
<dbReference type="Proteomes" id="UP000319908">
    <property type="component" value="Unassembled WGS sequence"/>
</dbReference>
<name>A0A5C6BE56_9BACT</name>
<evidence type="ECO:0000313" key="2">
    <source>
        <dbReference type="Proteomes" id="UP000319908"/>
    </source>
</evidence>
<evidence type="ECO:0000313" key="1">
    <source>
        <dbReference type="EMBL" id="TWU10250.1"/>
    </source>
</evidence>
<reference evidence="1 2" key="1">
    <citation type="journal article" date="2020" name="Antonie Van Leeuwenhoek">
        <title>Rhodopirellula heiligendammensis sp. nov., Rhodopirellula pilleata sp. nov., and Rhodopirellula solitaria sp. nov. isolated from natural or artificial marine surfaces in Northern Germany and California, USA, and emended description of the genus Rhodopirellula.</title>
        <authorList>
            <person name="Kallscheuer N."/>
            <person name="Wiegand S."/>
            <person name="Jogler M."/>
            <person name="Boedeker C."/>
            <person name="Peeters S.H."/>
            <person name="Rast P."/>
            <person name="Heuer A."/>
            <person name="Jetten M.S.M."/>
            <person name="Rohde M."/>
            <person name="Jogler C."/>
        </authorList>
    </citation>
    <scope>NUCLEOTIDE SEQUENCE [LARGE SCALE GENOMIC DNA]</scope>
    <source>
        <strain evidence="1 2">Poly21</strain>
    </source>
</reference>
<dbReference type="AlphaFoldDB" id="A0A5C6BE56"/>
<comment type="caution">
    <text evidence="1">The sequence shown here is derived from an EMBL/GenBank/DDBJ whole genome shotgun (WGS) entry which is preliminary data.</text>
</comment>